<evidence type="ECO:0000313" key="3">
    <source>
        <dbReference type="Proteomes" id="UP000292235"/>
    </source>
</evidence>
<dbReference type="RefSeq" id="WP_131101167.1">
    <property type="nucleotide sequence ID" value="NZ_CP036455.1"/>
</dbReference>
<evidence type="ECO:0000313" key="2">
    <source>
        <dbReference type="EMBL" id="QBI56342.1"/>
    </source>
</evidence>
<keyword evidence="1" id="KW-0472">Membrane</keyword>
<reference evidence="2 3" key="1">
    <citation type="submission" date="2019-02" db="EMBL/GenBank/DDBJ databases">
        <authorList>
            <person name="Khodamoradi S."/>
            <person name="Hahnke R.L."/>
            <person name="Kaempfer P."/>
            <person name="Schumann P."/>
            <person name="Rohde M."/>
            <person name="Steinert M."/>
            <person name="Luzhetskyy A."/>
            <person name="Wink J."/>
            <person name="Ruckert C."/>
        </authorList>
    </citation>
    <scope>NUCLEOTIDE SEQUENCE [LARGE SCALE GENOMIC DNA]</scope>
    <source>
        <strain evidence="2 3">M2</strain>
    </source>
</reference>
<dbReference type="EMBL" id="CP036455">
    <property type="protein sequence ID" value="QBI56342.1"/>
    <property type="molecule type" value="Genomic_DNA"/>
</dbReference>
<feature type="transmembrane region" description="Helical" evidence="1">
    <location>
        <begin position="41"/>
        <end position="59"/>
    </location>
</feature>
<keyword evidence="3" id="KW-1185">Reference proteome</keyword>
<dbReference type="AlphaFoldDB" id="A0A4V0ZKA9"/>
<keyword evidence="1" id="KW-1133">Transmembrane helix</keyword>
<name>A0A4V0ZKA9_9ACTN</name>
<sequence>MPTGTLGALALASEAAYRLPPAAMALAAEEFEERGNQLLGYASALGVLVGVLALIIIGGRMIHSNFTGDPWLAARGMAELPWVLLGIVLLVASGGLISTLLQGSVHETEQSVAEIIEDAEEQQEEEEFNALGDGCLEIPQEHRLSDDGGEQYVCPDEDDRWSRYFDVLPVTGPEDPRCTQGEEADCYRFCAAEEENCQWVEGEPWVWRDYFCPLEWTHTGEGFTPPKPNDCPDLLPADTNGIPAEHDDDPIWARRAWHCEYYPEYVEYDRPKPDLYCDLDEEWSP</sequence>
<dbReference type="OrthoDB" id="10012650at2"/>
<dbReference type="KEGG" id="strr:EKD16_22945"/>
<evidence type="ECO:0000256" key="1">
    <source>
        <dbReference type="SAM" id="Phobius"/>
    </source>
</evidence>
<proteinExistence type="predicted"/>
<gene>
    <name evidence="2" type="ORF">EKD16_22945</name>
</gene>
<keyword evidence="1" id="KW-0812">Transmembrane</keyword>
<feature type="transmembrane region" description="Helical" evidence="1">
    <location>
        <begin position="80"/>
        <end position="101"/>
    </location>
</feature>
<protein>
    <submittedName>
        <fullName evidence="2">Uncharacterized protein</fullName>
    </submittedName>
</protein>
<accession>A0A4V0ZKA9</accession>
<dbReference type="Proteomes" id="UP000292235">
    <property type="component" value="Chromosome"/>
</dbReference>
<organism evidence="2 3">
    <name type="scientific">Streptomonospora litoralis</name>
    <dbReference type="NCBI Taxonomy" id="2498135"/>
    <lineage>
        <taxon>Bacteria</taxon>
        <taxon>Bacillati</taxon>
        <taxon>Actinomycetota</taxon>
        <taxon>Actinomycetes</taxon>
        <taxon>Streptosporangiales</taxon>
        <taxon>Nocardiopsidaceae</taxon>
        <taxon>Streptomonospora</taxon>
    </lineage>
</organism>